<evidence type="ECO:0000256" key="1">
    <source>
        <dbReference type="SAM" id="MobiDB-lite"/>
    </source>
</evidence>
<dbReference type="Pfam" id="PF08590">
    <property type="entry name" value="DUF1771"/>
    <property type="match status" value="1"/>
</dbReference>
<dbReference type="InterPro" id="IPR053020">
    <property type="entry name" value="Smr_domain_protein"/>
</dbReference>
<dbReference type="STRING" id="331657.A0A4V5NDC3"/>
<keyword evidence="2" id="KW-0472">Membrane</keyword>
<keyword evidence="2" id="KW-1133">Transmembrane helix</keyword>
<keyword evidence="5" id="KW-1185">Reference proteome</keyword>
<evidence type="ECO:0000256" key="2">
    <source>
        <dbReference type="SAM" id="Phobius"/>
    </source>
</evidence>
<evidence type="ECO:0000313" key="4">
    <source>
        <dbReference type="EMBL" id="TKA53259.1"/>
    </source>
</evidence>
<dbReference type="PANTHER" id="PTHR47417">
    <property type="entry name" value="SMR DOMAIN-CONTAINING PROTEIN YPL199C"/>
    <property type="match status" value="1"/>
</dbReference>
<dbReference type="Proteomes" id="UP000308768">
    <property type="component" value="Unassembled WGS sequence"/>
</dbReference>
<feature type="compositionally biased region" description="Low complexity" evidence="1">
    <location>
        <begin position="577"/>
        <end position="589"/>
    </location>
</feature>
<dbReference type="InterPro" id="IPR013899">
    <property type="entry name" value="DUF1771"/>
</dbReference>
<feature type="region of interest" description="Disordered" evidence="1">
    <location>
        <begin position="559"/>
        <end position="625"/>
    </location>
</feature>
<feature type="transmembrane region" description="Helical" evidence="2">
    <location>
        <begin position="120"/>
        <end position="139"/>
    </location>
</feature>
<organism evidence="4 5">
    <name type="scientific">Cryomyces minteri</name>
    <dbReference type="NCBI Taxonomy" id="331657"/>
    <lineage>
        <taxon>Eukaryota</taxon>
        <taxon>Fungi</taxon>
        <taxon>Dikarya</taxon>
        <taxon>Ascomycota</taxon>
        <taxon>Pezizomycotina</taxon>
        <taxon>Dothideomycetes</taxon>
        <taxon>Dothideomycetes incertae sedis</taxon>
        <taxon>Cryomyces</taxon>
    </lineage>
</organism>
<dbReference type="InterPro" id="IPR002625">
    <property type="entry name" value="Smr_dom"/>
</dbReference>
<dbReference type="PROSITE" id="PS50828">
    <property type="entry name" value="SMR"/>
    <property type="match status" value="1"/>
</dbReference>
<dbReference type="PANTHER" id="PTHR47417:SF1">
    <property type="entry name" value="SMR DOMAIN-CONTAINING PROTEIN YPL199C"/>
    <property type="match status" value="1"/>
</dbReference>
<comment type="caution">
    <text evidence="4">The sequence shown here is derived from an EMBL/GenBank/DDBJ whole genome shotgun (WGS) entry which is preliminary data.</text>
</comment>
<feature type="transmembrane region" description="Helical" evidence="2">
    <location>
        <begin position="224"/>
        <end position="243"/>
    </location>
</feature>
<accession>A0A4V5NDC3</accession>
<evidence type="ECO:0000259" key="3">
    <source>
        <dbReference type="PROSITE" id="PS50828"/>
    </source>
</evidence>
<proteinExistence type="predicted"/>
<dbReference type="AlphaFoldDB" id="A0A4V5NDC3"/>
<dbReference type="SMART" id="SM01162">
    <property type="entry name" value="DUF1771"/>
    <property type="match status" value="1"/>
</dbReference>
<protein>
    <recommendedName>
        <fullName evidence="3">Smr domain-containing protein</fullName>
    </recommendedName>
</protein>
<feature type="region of interest" description="Disordered" evidence="1">
    <location>
        <begin position="397"/>
        <end position="435"/>
    </location>
</feature>
<dbReference type="EMBL" id="NAJN01002398">
    <property type="protein sequence ID" value="TKA53259.1"/>
    <property type="molecule type" value="Genomic_DNA"/>
</dbReference>
<dbReference type="SUPFAM" id="SSF160443">
    <property type="entry name" value="SMR domain-like"/>
    <property type="match status" value="1"/>
</dbReference>
<dbReference type="OrthoDB" id="3231855at2759"/>
<feature type="transmembrane region" description="Helical" evidence="2">
    <location>
        <begin position="146"/>
        <end position="165"/>
    </location>
</feature>
<dbReference type="Gene3D" id="3.30.1370.110">
    <property type="match status" value="1"/>
</dbReference>
<evidence type="ECO:0000313" key="5">
    <source>
        <dbReference type="Proteomes" id="UP000308768"/>
    </source>
</evidence>
<name>A0A4V5NDC3_9PEZI</name>
<dbReference type="SMART" id="SM00463">
    <property type="entry name" value="SMR"/>
    <property type="match status" value="1"/>
</dbReference>
<feature type="domain" description="Smr" evidence="3">
    <location>
        <begin position="465"/>
        <end position="559"/>
    </location>
</feature>
<keyword evidence="2" id="KW-0812">Transmembrane</keyword>
<dbReference type="InterPro" id="IPR036063">
    <property type="entry name" value="Smr_dom_sf"/>
</dbReference>
<sequence>MMIFLKNYSDLRLDIVGFLAILGEGSVLANAQVASLSRLFYLPRLLPAPQALLRPSRPEILAPHIADVAGVQSGNHKRHVNHVAHVLINGEAFPKHSVRVYEIRRNANAAPDLPKAKTKAPLSIVALLGCAFSLPLLILSISMNDGMALLATILLSFLSTVIGIGQKWKLELTKRTSKDIVPPGDVVIRYPKGNFLVVKCTEETSRELYFAPEEIEYQVTHPEIYRLISLLGTLMLMFGVICLGNATLTLQVCFAASYMLLNAAYWIVAALPHKLHWNLTCFMVEEQKIEKSEPTTFTEALWQAIVVTKSTEWCKIGKAAPMTEAWNQWLHDAEVQAKTVGQYVDGMDYTTYQLPDWDPQKALRELMNPTFNHDSSGSAEAEYDRLRDLARQEQGKRQHCFDKARIPPIPPGSRQAYERGDGAAAHELSEEGKRHGQLMDQYNKQASDYIFRENNAVGRVDGDTIDLHGQYVKEAEEILEQRIRYAQQTGQTHLHVLVPASITRKIWLTLLRLLSIVGKGNHSPAHVQKIKPRVEEICQELGLQYSTEPNAGRMYINLTGGPADMPSQHHTGAGAPHYQQHHGQQQQQQYGGGQQQYGQQTGYPAQHQQYGGQQQHQNQNQNQNEELEQLAKKLLPKLFRACRGCCVVM</sequence>
<gene>
    <name evidence="4" type="ORF">B0A49_11723</name>
</gene>
<feature type="compositionally biased region" description="Low complexity" evidence="1">
    <location>
        <begin position="596"/>
        <end position="624"/>
    </location>
</feature>
<reference evidence="4 5" key="1">
    <citation type="submission" date="2017-03" db="EMBL/GenBank/DDBJ databases">
        <title>Genomes of endolithic fungi from Antarctica.</title>
        <authorList>
            <person name="Coleine C."/>
            <person name="Masonjones S."/>
            <person name="Stajich J.E."/>
        </authorList>
    </citation>
    <scope>NUCLEOTIDE SEQUENCE [LARGE SCALE GENOMIC DNA]</scope>
    <source>
        <strain evidence="4 5">CCFEE 5187</strain>
    </source>
</reference>